<dbReference type="SMART" id="SM00062">
    <property type="entry name" value="PBPb"/>
    <property type="match status" value="1"/>
</dbReference>
<dbReference type="Pfam" id="PF00497">
    <property type="entry name" value="SBP_bac_3"/>
    <property type="match status" value="1"/>
</dbReference>
<dbReference type="PROSITE" id="PS51257">
    <property type="entry name" value="PROKAR_LIPOPROTEIN"/>
    <property type="match status" value="1"/>
</dbReference>
<dbReference type="CDD" id="cd00996">
    <property type="entry name" value="PBP2_AatB_like"/>
    <property type="match status" value="1"/>
</dbReference>
<gene>
    <name evidence="4" type="ORF">KQI89_01200</name>
</gene>
<keyword evidence="1 2" id="KW-0732">Signal</keyword>
<feature type="signal peptide" evidence="2">
    <location>
        <begin position="1"/>
        <end position="24"/>
    </location>
</feature>
<keyword evidence="5" id="KW-1185">Reference proteome</keyword>
<name>A0ABS6EVW7_9CLOT</name>
<dbReference type="EMBL" id="JAHLQL010000001">
    <property type="protein sequence ID" value="MBU5590370.1"/>
    <property type="molecule type" value="Genomic_DNA"/>
</dbReference>
<evidence type="ECO:0000313" key="4">
    <source>
        <dbReference type="EMBL" id="MBU5590370.1"/>
    </source>
</evidence>
<reference evidence="4 5" key="1">
    <citation type="submission" date="2021-06" db="EMBL/GenBank/DDBJ databases">
        <authorList>
            <person name="Sun Q."/>
            <person name="Li D."/>
        </authorList>
    </citation>
    <scope>NUCLEOTIDE SEQUENCE [LARGE SCALE GENOMIC DNA]</scope>
    <source>
        <strain evidence="4 5">MSJ-4</strain>
    </source>
</reference>
<evidence type="ECO:0000256" key="2">
    <source>
        <dbReference type="SAM" id="SignalP"/>
    </source>
</evidence>
<proteinExistence type="predicted"/>
<comment type="caution">
    <text evidence="4">The sequence shown here is derived from an EMBL/GenBank/DDBJ whole genome shotgun (WGS) entry which is preliminary data.</text>
</comment>
<dbReference type="InterPro" id="IPR001638">
    <property type="entry name" value="Solute-binding_3/MltF_N"/>
</dbReference>
<dbReference type="PANTHER" id="PTHR35936:SF34">
    <property type="entry name" value="ABC TRANSPORTER EXTRACELLULAR-BINDING PROTEIN YCKB-RELATED"/>
    <property type="match status" value="1"/>
</dbReference>
<feature type="domain" description="Solute-binding protein family 3/N-terminal" evidence="3">
    <location>
        <begin position="39"/>
        <end position="265"/>
    </location>
</feature>
<dbReference type="Proteomes" id="UP000736583">
    <property type="component" value="Unassembled WGS sequence"/>
</dbReference>
<sequence>MRKKYLSFIVAMLGVFLLSGCNNGKTSLDEFENIKKRGYIILGFDDTFVPMGFKDASGEVVGFDIDIAKELGRRLNLEVKFQPIDWAMKETELKNKNIDVIWNGYSITEERKEKVEFSDPYVENRQVIITLKDSNINKKSDLEGKKVAVQSGSSALDAINKEEELMKKFQNGKPITFDTNNEALMDLESSRVDAVVADEILSRYYTTQRGSEKYKVLPEDFGKEQYGIGMRKGDKKFIEEINSILNNMKRDGTTSKISSKWFGEDIIK</sequence>
<accession>A0ABS6EVW7</accession>
<evidence type="ECO:0000313" key="5">
    <source>
        <dbReference type="Proteomes" id="UP000736583"/>
    </source>
</evidence>
<evidence type="ECO:0000256" key="1">
    <source>
        <dbReference type="ARBA" id="ARBA00022729"/>
    </source>
</evidence>
<dbReference type="PANTHER" id="PTHR35936">
    <property type="entry name" value="MEMBRANE-BOUND LYTIC MUREIN TRANSGLYCOSYLASE F"/>
    <property type="match status" value="1"/>
</dbReference>
<evidence type="ECO:0000259" key="3">
    <source>
        <dbReference type="SMART" id="SM00062"/>
    </source>
</evidence>
<organism evidence="4 5">
    <name type="scientific">Clostridium simiarum</name>
    <dbReference type="NCBI Taxonomy" id="2841506"/>
    <lineage>
        <taxon>Bacteria</taxon>
        <taxon>Bacillati</taxon>
        <taxon>Bacillota</taxon>
        <taxon>Clostridia</taxon>
        <taxon>Eubacteriales</taxon>
        <taxon>Clostridiaceae</taxon>
        <taxon>Clostridium</taxon>
    </lineage>
</organism>
<protein>
    <submittedName>
        <fullName evidence="4">Amino acid ABC transporter substrate-binding protein</fullName>
    </submittedName>
</protein>
<dbReference type="RefSeq" id="WP_216455584.1">
    <property type="nucleotide sequence ID" value="NZ_JAHLQL010000001.1"/>
</dbReference>
<feature type="chain" id="PRO_5045286342" evidence="2">
    <location>
        <begin position="25"/>
        <end position="268"/>
    </location>
</feature>